<name>A0A831ESX2_ERWAM</name>
<dbReference type="EMBL" id="CAPB01000023">
    <property type="protein sequence ID" value="CCO94201.1"/>
    <property type="molecule type" value="Genomic_DNA"/>
</dbReference>
<accession>A0A831ESX2</accession>
<evidence type="ECO:0000313" key="2">
    <source>
        <dbReference type="Proteomes" id="UP000013111"/>
    </source>
</evidence>
<evidence type="ECO:0000313" key="1">
    <source>
        <dbReference type="EMBL" id="CCO94201.1"/>
    </source>
</evidence>
<organism evidence="1 2">
    <name type="scientific">Erwinia amylovora NBRC 12687 = CFBP 1232</name>
    <dbReference type="NCBI Taxonomy" id="1219359"/>
    <lineage>
        <taxon>Bacteria</taxon>
        <taxon>Pseudomonadati</taxon>
        <taxon>Pseudomonadota</taxon>
        <taxon>Gammaproteobacteria</taxon>
        <taxon>Enterobacterales</taxon>
        <taxon>Erwiniaceae</taxon>
        <taxon>Erwinia</taxon>
    </lineage>
</organism>
<gene>
    <name evidence="1" type="ORF">BN437_2282</name>
</gene>
<sequence length="34" mass="3921">MTRGDVTFDLLKPGWRQSGFLLSARKEIRKTLAK</sequence>
<dbReference type="Proteomes" id="UP000013111">
    <property type="component" value="Unassembled WGS sequence"/>
</dbReference>
<dbReference type="AlphaFoldDB" id="A0A831ESX2"/>
<reference evidence="1 2" key="2">
    <citation type="submission" date="2013-04" db="EMBL/GenBank/DDBJ databases">
        <title>Comparative genomics of 12 strains of Erwinia amylovora identifies a pan-genome with a large conserved core and provides insights into host specificity.</title>
        <authorList>
            <person name="Mann R.A."/>
            <person name="Smits T.H.M."/>
            <person name="Buehlmann A."/>
            <person name="Blom J."/>
            <person name="Goesmann A."/>
            <person name="Frey J.E."/>
            <person name="Plummer K.M."/>
            <person name="Beer S.V."/>
            <person name="Luck J."/>
            <person name="Duffy B."/>
            <person name="Rodoni B."/>
        </authorList>
    </citation>
    <scope>NUCLEOTIDE SEQUENCE [LARGE SCALE GENOMIC DNA]</scope>
    <source>
        <strain evidence="2">CFBP 1232</strain>
    </source>
</reference>
<protein>
    <submittedName>
        <fullName evidence="1">Uncharacterized protein</fullName>
    </submittedName>
</protein>
<proteinExistence type="predicted"/>
<comment type="caution">
    <text evidence="1">The sequence shown here is derived from an EMBL/GenBank/DDBJ whole genome shotgun (WGS) entry which is preliminary data.</text>
</comment>
<reference evidence="1 2" key="1">
    <citation type="submission" date="2012-11" db="EMBL/GenBank/DDBJ databases">
        <authorList>
            <person name="Linke B."/>
        </authorList>
    </citation>
    <scope>NUCLEOTIDE SEQUENCE [LARGE SCALE GENOMIC DNA]</scope>
    <source>
        <strain evidence="2">CFBP 1232</strain>
    </source>
</reference>